<name>A0ABW6I3F0_9FLAO</name>
<dbReference type="InterPro" id="IPR027823">
    <property type="entry name" value="DUF4468"/>
</dbReference>
<organism evidence="2 3">
    <name type="scientific">Flavobacterium zhoui</name>
    <dbReference type="NCBI Taxonomy" id="3230414"/>
    <lineage>
        <taxon>Bacteria</taxon>
        <taxon>Pseudomonadati</taxon>
        <taxon>Bacteroidota</taxon>
        <taxon>Flavobacteriia</taxon>
        <taxon>Flavobacteriales</taxon>
        <taxon>Flavobacteriaceae</taxon>
        <taxon>Flavobacterium</taxon>
    </lineage>
</organism>
<sequence length="194" mass="22408">MKKSLKLLFFGIIISQSIRGQVIPELPTNESGKLNYNDIVKTDSIVKQELYSNAKLFFANKFKSTNDVIQLDDKESTVVVGKGYNDISIKSKVSSFKTQLWFTIKIQCKDGRYKYEIYDLYFKSYPIGNYPSTVTNAEEIFDIHYFDKVVKLNEKQMTAMKEQVELYKAEMIACVNGLIGSIKIDMSNRNKNDW</sequence>
<reference evidence="2 3" key="1">
    <citation type="submission" date="2024-06" db="EMBL/GenBank/DDBJ databases">
        <title>Flavobacterium spp. isolated from glacier.</title>
        <authorList>
            <person name="Han D."/>
        </authorList>
    </citation>
    <scope>NUCLEOTIDE SEQUENCE [LARGE SCALE GENOMIC DNA]</scope>
    <source>
        <strain evidence="2 3">ZS1P70</strain>
    </source>
</reference>
<dbReference type="EMBL" id="JBHZPY010000004">
    <property type="protein sequence ID" value="MFE3870804.1"/>
    <property type="molecule type" value="Genomic_DNA"/>
</dbReference>
<dbReference type="Proteomes" id="UP001600107">
    <property type="component" value="Unassembled WGS sequence"/>
</dbReference>
<proteinExistence type="predicted"/>
<dbReference type="RefSeq" id="WP_379850936.1">
    <property type="nucleotide sequence ID" value="NZ_JBHZPY010000004.1"/>
</dbReference>
<evidence type="ECO:0000259" key="1">
    <source>
        <dbReference type="Pfam" id="PF14730"/>
    </source>
</evidence>
<gene>
    <name evidence="2" type="ORF">ACFX5F_06165</name>
</gene>
<dbReference type="Gene3D" id="3.30.530.80">
    <property type="match status" value="1"/>
</dbReference>
<evidence type="ECO:0000313" key="2">
    <source>
        <dbReference type="EMBL" id="MFE3870804.1"/>
    </source>
</evidence>
<accession>A0ABW6I3F0</accession>
<dbReference type="Pfam" id="PF14730">
    <property type="entry name" value="DUF4468"/>
    <property type="match status" value="1"/>
</dbReference>
<evidence type="ECO:0000313" key="3">
    <source>
        <dbReference type="Proteomes" id="UP001600107"/>
    </source>
</evidence>
<keyword evidence="3" id="KW-1185">Reference proteome</keyword>
<feature type="domain" description="DUF4468" evidence="1">
    <location>
        <begin position="36"/>
        <end position="122"/>
    </location>
</feature>
<comment type="caution">
    <text evidence="2">The sequence shown here is derived from an EMBL/GenBank/DDBJ whole genome shotgun (WGS) entry which is preliminary data.</text>
</comment>
<protein>
    <submittedName>
        <fullName evidence="2">DUF4468 domain-containing protein</fullName>
    </submittedName>
</protein>